<proteinExistence type="predicted"/>
<reference evidence="1" key="1">
    <citation type="submission" date="2019-07" db="EMBL/GenBank/DDBJ databases">
        <title>The discovery of a new lineage B mimivirus raises questions about particles surface fibrils.</title>
        <authorList>
            <person name="Silva L.K.S."/>
            <person name="Rodrigues R.A.L."/>
            <person name="Andrade A.C.S.P."/>
            <person name="Hikida H."/>
            <person name="Andreani J."/>
            <person name="Levasseur A."/>
            <person name="La Scola B."/>
            <person name="Abrahao J.S."/>
        </authorList>
    </citation>
    <scope>NUCLEOTIDE SEQUENCE</scope>
    <source>
        <strain evidence="1">B60</strain>
    </source>
</reference>
<name>A0A6G6AAD2_9VIRU</name>
<evidence type="ECO:0000313" key="1">
    <source>
        <dbReference type="EMBL" id="QID05794.1"/>
    </source>
</evidence>
<organism evidence="1">
    <name type="scientific">Borely moumouvirus</name>
    <dbReference type="NCBI Taxonomy" id="2712067"/>
    <lineage>
        <taxon>Viruses</taxon>
        <taxon>Varidnaviria</taxon>
        <taxon>Bamfordvirae</taxon>
        <taxon>Nucleocytoviricota</taxon>
        <taxon>Megaviricetes</taxon>
        <taxon>Imitervirales</taxon>
        <taxon>Mimiviridae</taxon>
        <taxon>Megamimivirinae</taxon>
        <taxon>Moumouvirus</taxon>
    </lineage>
</organism>
<sequence>MENLDPIFKIIFENGGMLSGSFVRDCIIREQEINPNKDIDVLVPFDQVLHLKDDLVKYFGAEIHVIDFNEEDKIYHFIAQINDYEFDIFSGGEICCYLSPPDVDVNTLCWDSFGLEPWYYFCNEDEEKYGHKMGVDDIVQRCINKQAIVIRSEWENENDLSIRLDKIINSGWTLLN</sequence>
<protein>
    <submittedName>
        <fullName evidence="1">Uncharacterized protein</fullName>
    </submittedName>
</protein>
<dbReference type="EMBL" id="MN175499">
    <property type="protein sequence ID" value="QID05794.1"/>
    <property type="molecule type" value="Genomic_DNA"/>
</dbReference>
<accession>A0A6G6AAD2</accession>